<evidence type="ECO:0000313" key="2">
    <source>
        <dbReference type="Proteomes" id="UP000469185"/>
    </source>
</evidence>
<proteinExistence type="predicted"/>
<dbReference type="EMBL" id="JAAGOB010000003">
    <property type="protein sequence ID" value="NED95082.1"/>
    <property type="molecule type" value="Genomic_DNA"/>
</dbReference>
<evidence type="ECO:0008006" key="3">
    <source>
        <dbReference type="Google" id="ProtNLM"/>
    </source>
</evidence>
<comment type="caution">
    <text evidence="1">The sequence shown here is derived from an EMBL/GenBank/DDBJ whole genome shotgun (WGS) entry which is preliminary data.</text>
</comment>
<keyword evidence="2" id="KW-1185">Reference proteome</keyword>
<evidence type="ECO:0000313" key="1">
    <source>
        <dbReference type="EMBL" id="NED95082.1"/>
    </source>
</evidence>
<reference evidence="1 2" key="1">
    <citation type="submission" date="2020-02" db="EMBL/GenBank/DDBJ databases">
        <authorList>
            <person name="Li X.-J."/>
            <person name="Feng X.-M."/>
        </authorList>
    </citation>
    <scope>NUCLEOTIDE SEQUENCE [LARGE SCALE GENOMIC DNA]</scope>
    <source>
        <strain evidence="1 2">CGMCC 4.7225</strain>
    </source>
</reference>
<sequence length="95" mass="10943">MTRSIFVAHNRKKPVKFSRSARRHKIGKAHALAAMNHAGDPTLVPATEKYDEQWVWIGRDDRNIELRIIGLDRSDCILVIHVQPTTYVHQESNDD</sequence>
<dbReference type="RefSeq" id="WP_163817469.1">
    <property type="nucleotide sequence ID" value="NZ_JAAGOB010000003.1"/>
</dbReference>
<protein>
    <recommendedName>
        <fullName evidence="3">DUF4258 domain-containing protein</fullName>
    </recommendedName>
</protein>
<dbReference type="Proteomes" id="UP000469185">
    <property type="component" value="Unassembled WGS sequence"/>
</dbReference>
<organism evidence="1 2">
    <name type="scientific">Phytoactinopolyspora alkaliphila</name>
    <dbReference type="NCBI Taxonomy" id="1783498"/>
    <lineage>
        <taxon>Bacteria</taxon>
        <taxon>Bacillati</taxon>
        <taxon>Actinomycetota</taxon>
        <taxon>Actinomycetes</taxon>
        <taxon>Jiangellales</taxon>
        <taxon>Jiangellaceae</taxon>
        <taxon>Phytoactinopolyspora</taxon>
    </lineage>
</organism>
<gene>
    <name evidence="1" type="ORF">G1H11_07120</name>
</gene>
<dbReference type="AlphaFoldDB" id="A0A6N9YJE8"/>
<accession>A0A6N9YJE8</accession>
<name>A0A6N9YJE8_9ACTN</name>